<dbReference type="InterPro" id="IPR007235">
    <property type="entry name" value="Glyco_trans_28_C"/>
</dbReference>
<dbReference type="OrthoDB" id="17804at2157"/>
<keyword evidence="4" id="KW-1185">Reference proteome</keyword>
<feature type="domain" description="Glycosyl transferase family 28 C-terminal" evidence="2">
    <location>
        <begin position="176"/>
        <end position="309"/>
    </location>
</feature>
<accession>A0A650CLF8</accession>
<name>A0A650CLF8_9CREN</name>
<dbReference type="RefSeq" id="WP_156004746.1">
    <property type="nucleotide sequence ID" value="NZ_CP045483.1"/>
</dbReference>
<gene>
    <name evidence="3" type="ORF">D1868_00165</name>
</gene>
<evidence type="ECO:0000313" key="3">
    <source>
        <dbReference type="EMBL" id="QGR18563.1"/>
    </source>
</evidence>
<proteinExistence type="inferred from homology"/>
<dbReference type="Pfam" id="PF04101">
    <property type="entry name" value="Glyco_tran_28_C"/>
    <property type="match status" value="1"/>
</dbReference>
<evidence type="ECO:0000313" key="4">
    <source>
        <dbReference type="Proteomes" id="UP000423396"/>
    </source>
</evidence>
<dbReference type="Gene3D" id="3.40.50.2000">
    <property type="entry name" value="Glycogen Phosphorylase B"/>
    <property type="match status" value="2"/>
</dbReference>
<sequence>MQNSDVLIIASGGGHTGFARAIAEYLSLSSNSYKVDFVIPENDKYTEEVLKPFSSQFYYVKKAKEPDQGNTALIKNLPRVLAQSLKIKKYKVVIATGSNHSLFPALAQRVKGSKLFVIESQDRIVTRGKTVSILSNFAENVFLHWQEQKGLYPKKGMVVGPIVEKPKYTPKDNGYVLVTAGTMGFKRLFDIVVSLDFGKEVVIQTGRVPPEQYAKRGVKAFSFSTDLEKYISEASLVITHQGKTAMESVVMYKKPTIVVYNKDWRYAATKEDSKQYAEILGATFLDDPSQWESIEELAEAVKKVKPPKKYEIGTPNLVKRILEELS</sequence>
<evidence type="ECO:0000256" key="1">
    <source>
        <dbReference type="ARBA" id="ARBA00006962"/>
    </source>
</evidence>
<evidence type="ECO:0000259" key="2">
    <source>
        <dbReference type="Pfam" id="PF04101"/>
    </source>
</evidence>
<dbReference type="Proteomes" id="UP000423396">
    <property type="component" value="Chromosome"/>
</dbReference>
<organism evidence="3 4">
    <name type="scientific">Stygiolobus azoricus</name>
    <dbReference type="NCBI Taxonomy" id="41675"/>
    <lineage>
        <taxon>Archaea</taxon>
        <taxon>Thermoproteota</taxon>
        <taxon>Thermoprotei</taxon>
        <taxon>Sulfolobales</taxon>
        <taxon>Sulfolobaceae</taxon>
        <taxon>Stygiolobus</taxon>
    </lineage>
</organism>
<dbReference type="SUPFAM" id="SSF53756">
    <property type="entry name" value="UDP-Glycosyltransferase/glycogen phosphorylase"/>
    <property type="match status" value="1"/>
</dbReference>
<dbReference type="GO" id="GO:0016758">
    <property type="term" value="F:hexosyltransferase activity"/>
    <property type="evidence" value="ECO:0007669"/>
    <property type="project" value="InterPro"/>
</dbReference>
<dbReference type="EMBL" id="CP045483">
    <property type="protein sequence ID" value="QGR18563.1"/>
    <property type="molecule type" value="Genomic_DNA"/>
</dbReference>
<dbReference type="PANTHER" id="PTHR21015:SF22">
    <property type="entry name" value="GLYCOSYLTRANSFERASE"/>
    <property type="match status" value="1"/>
</dbReference>
<dbReference type="PANTHER" id="PTHR21015">
    <property type="entry name" value="UDP-N-ACETYLGLUCOSAMINE--N-ACETYLMURAMYL-(PENTAPEPTIDE) PYROPHOSPHORYL-UNDECAPRENOL N-ACETYLGLUCOSAMINE TRANSFERASE 1"/>
    <property type="match status" value="1"/>
</dbReference>
<dbReference type="GeneID" id="42797443"/>
<dbReference type="KEGG" id="sazo:D1868_00165"/>
<reference evidence="3 4" key="1">
    <citation type="submission" date="2019-10" db="EMBL/GenBank/DDBJ databases">
        <title>Genome Sequences from Six Type Strain Members of the Archaeal Family Sulfolobaceae: Acidianus ambivalens, Acidianus infernus, Metallosphaera prunae, Stygiolobus azoricus, Sulfolobus metallicus, and Sulfurisphaera ohwakuensis.</title>
        <authorList>
            <person name="Counts J.A."/>
            <person name="Kelly R.M."/>
        </authorList>
    </citation>
    <scope>NUCLEOTIDE SEQUENCE [LARGE SCALE GENOMIC DNA]</scope>
    <source>
        <strain evidence="3 4">FC6</strain>
    </source>
</reference>
<protein>
    <submittedName>
        <fullName evidence="3">Polysaccharide biosynthesis protein</fullName>
    </submittedName>
</protein>
<dbReference type="AlphaFoldDB" id="A0A650CLF8"/>
<comment type="similarity">
    <text evidence="1">Belongs to the glycosyltransferase 28 family.</text>
</comment>